<dbReference type="Gene3D" id="3.40.50.300">
    <property type="entry name" value="P-loop containing nucleotide triphosphate hydrolases"/>
    <property type="match status" value="1"/>
</dbReference>
<feature type="non-terminal residue" evidence="2">
    <location>
        <position position="1"/>
    </location>
</feature>
<reference evidence="3" key="1">
    <citation type="submission" date="2015-05" db="EMBL/GenBank/DDBJ databases">
        <authorList>
            <person name="Fogelqvist Johan"/>
        </authorList>
    </citation>
    <scope>NUCLEOTIDE SEQUENCE [LARGE SCALE GENOMIC DNA]</scope>
</reference>
<feature type="non-terminal residue" evidence="2">
    <location>
        <position position="44"/>
    </location>
</feature>
<dbReference type="GO" id="GO:0005525">
    <property type="term" value="F:GTP binding"/>
    <property type="evidence" value="ECO:0007669"/>
    <property type="project" value="InterPro"/>
</dbReference>
<dbReference type="Pfam" id="PF00735">
    <property type="entry name" value="Septin"/>
    <property type="match status" value="1"/>
</dbReference>
<evidence type="ECO:0000313" key="2">
    <source>
        <dbReference type="EMBL" id="CRK15471.1"/>
    </source>
</evidence>
<sequence length="44" mass="4765">DAHVEEGVKIKPVTVELELDEEGTRISLTIVDTPGFGDLIDNEA</sequence>
<feature type="domain" description="Septin-type G" evidence="1">
    <location>
        <begin position="1"/>
        <end position="44"/>
    </location>
</feature>
<organism evidence="2 3">
    <name type="scientific">Verticillium longisporum</name>
    <name type="common">Verticillium dahliae var. longisporum</name>
    <dbReference type="NCBI Taxonomy" id="100787"/>
    <lineage>
        <taxon>Eukaryota</taxon>
        <taxon>Fungi</taxon>
        <taxon>Dikarya</taxon>
        <taxon>Ascomycota</taxon>
        <taxon>Pezizomycotina</taxon>
        <taxon>Sordariomycetes</taxon>
        <taxon>Hypocreomycetidae</taxon>
        <taxon>Glomerellales</taxon>
        <taxon>Plectosphaerellaceae</taxon>
        <taxon>Verticillium</taxon>
    </lineage>
</organism>
<name>A0A0G4L0I7_VERLO</name>
<accession>A0A0G4L0I7</accession>
<dbReference type="AlphaFoldDB" id="A0A0G4L0I7"/>
<evidence type="ECO:0000313" key="3">
    <source>
        <dbReference type="Proteomes" id="UP000045706"/>
    </source>
</evidence>
<proteinExistence type="predicted"/>
<gene>
    <name evidence="2" type="ORF">BN1723_021030</name>
</gene>
<dbReference type="EMBL" id="CVQI01006055">
    <property type="protein sequence ID" value="CRK15471.1"/>
    <property type="molecule type" value="Genomic_DNA"/>
</dbReference>
<dbReference type="InterPro" id="IPR027417">
    <property type="entry name" value="P-loop_NTPase"/>
</dbReference>
<evidence type="ECO:0000259" key="1">
    <source>
        <dbReference type="PROSITE" id="PS51719"/>
    </source>
</evidence>
<dbReference type="Proteomes" id="UP000045706">
    <property type="component" value="Unassembled WGS sequence"/>
</dbReference>
<protein>
    <recommendedName>
        <fullName evidence="1">Septin-type G domain-containing protein</fullName>
    </recommendedName>
</protein>
<dbReference type="InterPro" id="IPR030379">
    <property type="entry name" value="G_SEPTIN_dom"/>
</dbReference>
<dbReference type="PROSITE" id="PS51719">
    <property type="entry name" value="G_SEPTIN"/>
    <property type="match status" value="1"/>
</dbReference>